<dbReference type="EMBL" id="JAEACU010000009">
    <property type="protein sequence ID" value="KAH7517801.1"/>
    <property type="molecule type" value="Genomic_DNA"/>
</dbReference>
<evidence type="ECO:0000259" key="3">
    <source>
        <dbReference type="PROSITE" id="PS50158"/>
    </source>
</evidence>
<feature type="region of interest" description="Disordered" evidence="2">
    <location>
        <begin position="52"/>
        <end position="86"/>
    </location>
</feature>
<accession>A0A978USF1</accession>
<dbReference type="AlphaFoldDB" id="A0A978USF1"/>
<evidence type="ECO:0000256" key="1">
    <source>
        <dbReference type="PROSITE-ProRule" id="PRU00047"/>
    </source>
</evidence>
<dbReference type="InterPro" id="IPR001878">
    <property type="entry name" value="Znf_CCHC"/>
</dbReference>
<dbReference type="PROSITE" id="PS50158">
    <property type="entry name" value="ZF_CCHC"/>
    <property type="match status" value="2"/>
</dbReference>
<evidence type="ECO:0000256" key="2">
    <source>
        <dbReference type="SAM" id="MobiDB-lite"/>
    </source>
</evidence>
<keyword evidence="1" id="KW-0862">Zinc</keyword>
<comment type="caution">
    <text evidence="4">The sequence shown here is derived from an EMBL/GenBank/DDBJ whole genome shotgun (WGS) entry which is preliminary data.</text>
</comment>
<keyword evidence="1" id="KW-0479">Metal-binding</keyword>
<sequence>MTLIHADELAFLGKPVDDEDLIDRKLLNKEASLQTTQSSSLFLPATANPTAFQNRTNWRSPSNIPPHPGPNNALSPHAQHQSKPYPGRCQACGIQGHTTKRCPMFRLVTTQQIPASHPQGSPGFRSSTPRQPHANHATLNNNITPTWLLDSEASHHVTFHLSNLSLHSPYQGSDDVMIGDESFRPVYTTRCLNVKIHANELALLGKPVDDEDLIDRVLLKDLKLLNKEASLQTTQSSSLFLPATANPTAFQNCTNWRSPSNIPPHPGPNNALSPHAQHQSKPYPGRCQACGIQGHTTKRCPMFRLVTTQQIPTSHPQGSPGFRSSTPWQPHANHATLNNNITPTWLLGSEASHHVTSNLSMTSSDP</sequence>
<proteinExistence type="predicted"/>
<feature type="region of interest" description="Disordered" evidence="2">
    <location>
        <begin position="257"/>
        <end position="280"/>
    </location>
</feature>
<evidence type="ECO:0000313" key="4">
    <source>
        <dbReference type="EMBL" id="KAH7517801.1"/>
    </source>
</evidence>
<feature type="domain" description="CCHC-type" evidence="3">
    <location>
        <begin position="286"/>
        <end position="301"/>
    </location>
</feature>
<reference evidence="4" key="1">
    <citation type="journal article" date="2021" name="Front. Plant Sci.">
        <title>Chromosome-Scale Genome Assembly for Chinese Sour Jujube and Insights Into Its Genome Evolution and Domestication Signature.</title>
        <authorList>
            <person name="Shen L.-Y."/>
            <person name="Luo H."/>
            <person name="Wang X.-L."/>
            <person name="Wang X.-M."/>
            <person name="Qiu X.-J."/>
            <person name="Liu H."/>
            <person name="Zhou S.-S."/>
            <person name="Jia K.-H."/>
            <person name="Nie S."/>
            <person name="Bao Y.-T."/>
            <person name="Zhang R.-G."/>
            <person name="Yun Q.-Z."/>
            <person name="Chai Y.-H."/>
            <person name="Lu J.-Y."/>
            <person name="Li Y."/>
            <person name="Zhao S.-W."/>
            <person name="Mao J.-F."/>
            <person name="Jia S.-G."/>
            <person name="Mao Y.-M."/>
        </authorList>
    </citation>
    <scope>NUCLEOTIDE SEQUENCE</scope>
    <source>
        <strain evidence="4">AT0</strain>
        <tissue evidence="4">Leaf</tissue>
    </source>
</reference>
<dbReference type="SMART" id="SM00343">
    <property type="entry name" value="ZnF_C2HC"/>
    <property type="match status" value="2"/>
</dbReference>
<dbReference type="GO" id="GO:0008270">
    <property type="term" value="F:zinc ion binding"/>
    <property type="evidence" value="ECO:0007669"/>
    <property type="project" value="UniProtKB-KW"/>
</dbReference>
<keyword evidence="1" id="KW-0863">Zinc-finger</keyword>
<feature type="domain" description="CCHC-type" evidence="3">
    <location>
        <begin position="88"/>
        <end position="103"/>
    </location>
</feature>
<feature type="compositionally biased region" description="Polar residues" evidence="2">
    <location>
        <begin position="52"/>
        <end position="62"/>
    </location>
</feature>
<dbReference type="Proteomes" id="UP000813462">
    <property type="component" value="Unassembled WGS sequence"/>
</dbReference>
<feature type="region of interest" description="Disordered" evidence="2">
    <location>
        <begin position="114"/>
        <end position="139"/>
    </location>
</feature>
<feature type="compositionally biased region" description="Polar residues" evidence="2">
    <location>
        <begin position="72"/>
        <end position="82"/>
    </location>
</feature>
<name>A0A978USF1_ZIZJJ</name>
<protein>
    <recommendedName>
        <fullName evidence="3">CCHC-type domain-containing protein</fullName>
    </recommendedName>
</protein>
<dbReference type="PANTHER" id="PTHR47481:SF22">
    <property type="entry name" value="RETROTRANSPOSON GAG DOMAIN-CONTAINING PROTEIN"/>
    <property type="match status" value="1"/>
</dbReference>
<organism evidence="4 5">
    <name type="scientific">Ziziphus jujuba var. spinosa</name>
    <dbReference type="NCBI Taxonomy" id="714518"/>
    <lineage>
        <taxon>Eukaryota</taxon>
        <taxon>Viridiplantae</taxon>
        <taxon>Streptophyta</taxon>
        <taxon>Embryophyta</taxon>
        <taxon>Tracheophyta</taxon>
        <taxon>Spermatophyta</taxon>
        <taxon>Magnoliopsida</taxon>
        <taxon>eudicotyledons</taxon>
        <taxon>Gunneridae</taxon>
        <taxon>Pentapetalae</taxon>
        <taxon>rosids</taxon>
        <taxon>fabids</taxon>
        <taxon>Rosales</taxon>
        <taxon>Rhamnaceae</taxon>
        <taxon>Paliureae</taxon>
        <taxon>Ziziphus</taxon>
    </lineage>
</organism>
<dbReference type="PANTHER" id="PTHR47481">
    <property type="match status" value="1"/>
</dbReference>
<feature type="compositionally biased region" description="Polar residues" evidence="2">
    <location>
        <begin position="270"/>
        <end position="280"/>
    </location>
</feature>
<gene>
    <name evidence="4" type="ORF">FEM48_Zijuj09G0102800</name>
</gene>
<evidence type="ECO:0000313" key="5">
    <source>
        <dbReference type="Proteomes" id="UP000813462"/>
    </source>
</evidence>
<dbReference type="GO" id="GO:0003676">
    <property type="term" value="F:nucleic acid binding"/>
    <property type="evidence" value="ECO:0007669"/>
    <property type="project" value="InterPro"/>
</dbReference>